<dbReference type="PANTHER" id="PTHR47331">
    <property type="entry name" value="PHD-TYPE DOMAIN-CONTAINING PROTEIN"/>
    <property type="match status" value="1"/>
</dbReference>
<dbReference type="SUPFAM" id="SSF56672">
    <property type="entry name" value="DNA/RNA polymerases"/>
    <property type="match status" value="1"/>
</dbReference>
<evidence type="ECO:0000256" key="2">
    <source>
        <dbReference type="SAM" id="Coils"/>
    </source>
</evidence>
<comment type="caution">
    <text evidence="5">The sequence shown here is derived from an EMBL/GenBank/DDBJ whole genome shotgun (WGS) entry which is preliminary data.</text>
</comment>
<accession>A0A8B6F7S7</accession>
<proteinExistence type="predicted"/>
<keyword evidence="1" id="KW-0862">Zinc</keyword>
<dbReference type="GO" id="GO:0008270">
    <property type="term" value="F:zinc ion binding"/>
    <property type="evidence" value="ECO:0007669"/>
    <property type="project" value="UniProtKB-KW"/>
</dbReference>
<evidence type="ECO:0000256" key="1">
    <source>
        <dbReference type="PROSITE-ProRule" id="PRU00024"/>
    </source>
</evidence>
<keyword evidence="1" id="KW-0479">Metal-binding</keyword>
<protein>
    <recommendedName>
        <fullName evidence="4">B box-type domain-containing protein</fullName>
    </recommendedName>
</protein>
<feature type="compositionally biased region" description="Basic and acidic residues" evidence="3">
    <location>
        <begin position="8"/>
        <end position="19"/>
    </location>
</feature>
<dbReference type="InterPro" id="IPR043128">
    <property type="entry name" value="Rev_trsase/Diguanyl_cyclase"/>
</dbReference>
<dbReference type="EMBL" id="UYJE01006366">
    <property type="protein sequence ID" value="VDI45431.1"/>
    <property type="molecule type" value="Genomic_DNA"/>
</dbReference>
<dbReference type="PROSITE" id="PS50119">
    <property type="entry name" value="ZF_BBOX"/>
    <property type="match status" value="1"/>
</dbReference>
<dbReference type="Gene3D" id="1.10.340.70">
    <property type="match status" value="1"/>
</dbReference>
<keyword evidence="6" id="KW-1185">Reference proteome</keyword>
<sequence length="742" mass="84788">MKHTLYTKSKDSSTSKPDTDAAVASMHSSTSSDSEVKAKTDLQEMTTYQENNIHLKDNRDPSNPKSELETYRFKVILFGATCSPFILNATLLKHLSTVTSATAEILKRDLYVDNVLTSVNTEEAALNFFEESRELMTNAGFNLRTWKSNSNQLSNEATKANVLDKDSETKILGMRWDAKSDILTFAKLNEDHSNPADLQTRGISSTQFKESTLWMQGPSWISDENSWPTWTPQVKQETLLLTTTDDSEKIKPCVLNGISKIIDLSRFSSLKKLLRVTCYVFKFVNICKSKRPYNLRKYARHGKDITKDEIDRATRTWITDIQNEKFSNEKQQLANPSHDKNLPLVRQLRLFIDTEGVIRCAGRIHNSQLDDSAKFPVLLPKKNQFTDLVILNAHLQMLHSGAGQTITQIRQSYWIPSIRQCVNHIVQKCVMASSKPIPCGPCIEGKVNTKADIWCYNCDEGLCSTCSGHHRRSKGTRDHKIIGIKSYKPSVQVIETQCDKHGQQLNLYCPSHLMPCCDQCKIVNNKSQNIKRGEQEYESIKEFIVKIRNEIDKHLTHLEKKICNEADTILNEEKSKATDLITEIEEKQKNLKKMQDQLHSVIPHASKLQSFLGVHQIEQKVHQCQRYIDDLDKDDRAKEFTIKMEENNEVEKIIKKLGSLGELTVVKTDMDLKKETSVRREAQVESQEQSNINNMTINIEKKIEINMAKSISDMICLMDGRLIIVEDGFLTKLTYLLLMANY</sequence>
<gene>
    <name evidence="5" type="ORF">MGAL_10B034062</name>
</gene>
<dbReference type="Gene3D" id="3.10.10.10">
    <property type="entry name" value="HIV Type 1 Reverse Transcriptase, subunit A, domain 1"/>
    <property type="match status" value="1"/>
</dbReference>
<keyword evidence="1" id="KW-0863">Zinc-finger</keyword>
<dbReference type="Gene3D" id="3.30.160.60">
    <property type="entry name" value="Classic Zinc Finger"/>
    <property type="match status" value="1"/>
</dbReference>
<feature type="coiled-coil region" evidence="2">
    <location>
        <begin position="570"/>
        <end position="597"/>
    </location>
</feature>
<reference evidence="5" key="1">
    <citation type="submission" date="2018-11" db="EMBL/GenBank/DDBJ databases">
        <authorList>
            <person name="Alioto T."/>
            <person name="Alioto T."/>
        </authorList>
    </citation>
    <scope>NUCLEOTIDE SEQUENCE</scope>
</reference>
<dbReference type="SUPFAM" id="SSF57845">
    <property type="entry name" value="B-box zinc-binding domain"/>
    <property type="match status" value="1"/>
</dbReference>
<dbReference type="AlphaFoldDB" id="A0A8B6F7S7"/>
<evidence type="ECO:0000313" key="6">
    <source>
        <dbReference type="Proteomes" id="UP000596742"/>
    </source>
</evidence>
<dbReference type="InterPro" id="IPR041588">
    <property type="entry name" value="Integrase_H2C2"/>
</dbReference>
<dbReference type="Pfam" id="PF22586">
    <property type="entry name" value="ANCHR-like_BBOX"/>
    <property type="match status" value="1"/>
</dbReference>
<feature type="domain" description="B box-type" evidence="4">
    <location>
        <begin position="442"/>
        <end position="484"/>
    </location>
</feature>
<dbReference type="InterPro" id="IPR043502">
    <property type="entry name" value="DNA/RNA_pol_sf"/>
</dbReference>
<dbReference type="Proteomes" id="UP000596742">
    <property type="component" value="Unassembled WGS sequence"/>
</dbReference>
<name>A0A8B6F7S7_MYTGA</name>
<evidence type="ECO:0000313" key="5">
    <source>
        <dbReference type="EMBL" id="VDI45431.1"/>
    </source>
</evidence>
<dbReference type="Gene3D" id="3.30.70.270">
    <property type="match status" value="1"/>
</dbReference>
<dbReference type="Pfam" id="PF17921">
    <property type="entry name" value="Integrase_H2C2"/>
    <property type="match status" value="1"/>
</dbReference>
<feature type="region of interest" description="Disordered" evidence="3">
    <location>
        <begin position="1"/>
        <end position="41"/>
    </location>
</feature>
<keyword evidence="2" id="KW-0175">Coiled coil</keyword>
<organism evidence="5 6">
    <name type="scientific">Mytilus galloprovincialis</name>
    <name type="common">Mediterranean mussel</name>
    <dbReference type="NCBI Taxonomy" id="29158"/>
    <lineage>
        <taxon>Eukaryota</taxon>
        <taxon>Metazoa</taxon>
        <taxon>Spiralia</taxon>
        <taxon>Lophotrochozoa</taxon>
        <taxon>Mollusca</taxon>
        <taxon>Bivalvia</taxon>
        <taxon>Autobranchia</taxon>
        <taxon>Pteriomorphia</taxon>
        <taxon>Mytilida</taxon>
        <taxon>Mytiloidea</taxon>
        <taxon>Mytilidae</taxon>
        <taxon>Mytilinae</taxon>
        <taxon>Mytilus</taxon>
    </lineage>
</organism>
<evidence type="ECO:0000259" key="4">
    <source>
        <dbReference type="PROSITE" id="PS50119"/>
    </source>
</evidence>
<evidence type="ECO:0000256" key="3">
    <source>
        <dbReference type="SAM" id="MobiDB-lite"/>
    </source>
</evidence>
<dbReference type="InterPro" id="IPR000315">
    <property type="entry name" value="Znf_B-box"/>
</dbReference>